<organism evidence="9 10">
    <name type="scientific">Candidatus Desulfaltia bathyphila</name>
    <dbReference type="NCBI Taxonomy" id="2841697"/>
    <lineage>
        <taxon>Bacteria</taxon>
        <taxon>Pseudomonadati</taxon>
        <taxon>Thermodesulfobacteriota</taxon>
        <taxon>Desulfobacteria</taxon>
        <taxon>Desulfobacterales</taxon>
        <taxon>Desulfobacterales incertae sedis</taxon>
        <taxon>Candidatus Desulfaltia</taxon>
    </lineage>
</organism>
<evidence type="ECO:0000313" key="10">
    <source>
        <dbReference type="Proteomes" id="UP000603545"/>
    </source>
</evidence>
<dbReference type="PROSITE" id="PS01348">
    <property type="entry name" value="MRAY_2"/>
    <property type="match status" value="1"/>
</dbReference>
<dbReference type="GO" id="GO:0071555">
    <property type="term" value="P:cell wall organization"/>
    <property type="evidence" value="ECO:0007669"/>
    <property type="project" value="TreeGrafter"/>
</dbReference>
<sequence>MVAFNSALLANMVLDMDTIVLLCGGIVVALVSLADDCIGVSARFKLAVQLIVVLILIYFGIVLHLFPKSIWGYWLNVLFTIFWIIGITNAMNFIDGMDGLAAGIGAIIAMFMGIVAFQTSQPFMGWFAIAMMGSCLGFLPFNFGLKKPASIFLGDAGSTFIGFILAALAIKGDWADNSRIVSFSAPVLIFWILIYDMAYITVERIVTGKVKSLKQWIDYVGTDHIHHRLYNLLCDKKKAVLFIYFLCATLGISAITLRYARPIDGVLLVIQAFLITVIVSIAEYSGSNR</sequence>
<proteinExistence type="predicted"/>
<keyword evidence="2" id="KW-1003">Cell membrane</keyword>
<evidence type="ECO:0000256" key="7">
    <source>
        <dbReference type="PIRSR" id="PIRSR600715-1"/>
    </source>
</evidence>
<evidence type="ECO:0000256" key="3">
    <source>
        <dbReference type="ARBA" id="ARBA00022679"/>
    </source>
</evidence>
<protein>
    <submittedName>
        <fullName evidence="9">Undecaprenyl/decaprenyl-phosphate alpha-N-acetylglucosaminyl 1-phosphate transferase</fullName>
    </submittedName>
</protein>
<dbReference type="Proteomes" id="UP000603545">
    <property type="component" value="Unassembled WGS sequence"/>
</dbReference>
<evidence type="ECO:0000256" key="1">
    <source>
        <dbReference type="ARBA" id="ARBA00004651"/>
    </source>
</evidence>
<evidence type="ECO:0000256" key="8">
    <source>
        <dbReference type="SAM" id="Phobius"/>
    </source>
</evidence>
<feature type="transmembrane region" description="Helical" evidence="8">
    <location>
        <begin position="46"/>
        <end position="67"/>
    </location>
</feature>
<gene>
    <name evidence="9" type="ORF">H8E80_09210</name>
</gene>
<dbReference type="PANTHER" id="PTHR22926:SF3">
    <property type="entry name" value="UNDECAPRENYL-PHOSPHATE ALPHA-N-ACETYLGLUCOSAMINYL 1-PHOSPHATE TRANSFERASE"/>
    <property type="match status" value="1"/>
</dbReference>
<feature type="transmembrane region" description="Helical" evidence="8">
    <location>
        <begin position="152"/>
        <end position="170"/>
    </location>
</feature>
<dbReference type="AlphaFoldDB" id="A0A8J6N935"/>
<dbReference type="GO" id="GO:0009103">
    <property type="term" value="P:lipopolysaccharide biosynthetic process"/>
    <property type="evidence" value="ECO:0007669"/>
    <property type="project" value="TreeGrafter"/>
</dbReference>
<comment type="subcellular location">
    <subcellularLocation>
        <location evidence="1">Cell membrane</location>
        <topology evidence="1">Multi-pass membrane protein</topology>
    </subcellularLocation>
</comment>
<evidence type="ECO:0000313" key="9">
    <source>
        <dbReference type="EMBL" id="MBC8200200.1"/>
    </source>
</evidence>
<evidence type="ECO:0000256" key="5">
    <source>
        <dbReference type="ARBA" id="ARBA00022989"/>
    </source>
</evidence>
<dbReference type="Pfam" id="PF00953">
    <property type="entry name" value="Glycos_transf_4"/>
    <property type="match status" value="1"/>
</dbReference>
<dbReference type="GO" id="GO:0005886">
    <property type="term" value="C:plasma membrane"/>
    <property type="evidence" value="ECO:0007669"/>
    <property type="project" value="UniProtKB-SubCell"/>
</dbReference>
<accession>A0A8J6N935</accession>
<comment type="cofactor">
    <cofactor evidence="7">
        <name>Mg(2+)</name>
        <dbReference type="ChEBI" id="CHEBI:18420"/>
    </cofactor>
</comment>
<reference evidence="9 10" key="1">
    <citation type="submission" date="2020-08" db="EMBL/GenBank/DDBJ databases">
        <title>Bridging the membrane lipid divide: bacteria of the FCB group superphylum have the potential to synthesize archaeal ether lipids.</title>
        <authorList>
            <person name="Villanueva L."/>
            <person name="Von Meijenfeldt F.A.B."/>
            <person name="Westbye A.B."/>
            <person name="Yadav S."/>
            <person name="Hopmans E.C."/>
            <person name="Dutilh B.E."/>
            <person name="Sinninghe Damste J.S."/>
        </authorList>
    </citation>
    <scope>NUCLEOTIDE SEQUENCE [LARGE SCALE GENOMIC DNA]</scope>
    <source>
        <strain evidence="9">NIOZ-UU82</strain>
    </source>
</reference>
<keyword evidence="4 8" id="KW-0812">Transmembrane</keyword>
<keyword evidence="7" id="KW-0479">Metal-binding</keyword>
<name>A0A8J6N935_9BACT</name>
<dbReference type="GO" id="GO:0044038">
    <property type="term" value="P:cell wall macromolecule biosynthetic process"/>
    <property type="evidence" value="ECO:0007669"/>
    <property type="project" value="TreeGrafter"/>
</dbReference>
<feature type="transmembrane region" description="Helical" evidence="8">
    <location>
        <begin position="239"/>
        <end position="260"/>
    </location>
</feature>
<dbReference type="PANTHER" id="PTHR22926">
    <property type="entry name" value="PHOSPHO-N-ACETYLMURAMOYL-PENTAPEPTIDE-TRANSFERASE"/>
    <property type="match status" value="1"/>
</dbReference>
<dbReference type="GO" id="GO:0016780">
    <property type="term" value="F:phosphotransferase activity, for other substituted phosphate groups"/>
    <property type="evidence" value="ECO:0007669"/>
    <property type="project" value="InterPro"/>
</dbReference>
<dbReference type="InterPro" id="IPR018480">
    <property type="entry name" value="PNAcMuramoyl-5peptid_Trfase_CS"/>
</dbReference>
<keyword evidence="5 8" id="KW-1133">Transmembrane helix</keyword>
<evidence type="ECO:0000256" key="2">
    <source>
        <dbReference type="ARBA" id="ARBA00022475"/>
    </source>
</evidence>
<feature type="binding site" evidence="7">
    <location>
        <position position="92"/>
    </location>
    <ligand>
        <name>Mg(2+)</name>
        <dbReference type="ChEBI" id="CHEBI:18420"/>
    </ligand>
</feature>
<feature type="transmembrane region" description="Helical" evidence="8">
    <location>
        <begin position="182"/>
        <end position="202"/>
    </location>
</feature>
<evidence type="ECO:0000256" key="4">
    <source>
        <dbReference type="ARBA" id="ARBA00022692"/>
    </source>
</evidence>
<feature type="transmembrane region" description="Helical" evidence="8">
    <location>
        <begin position="100"/>
        <end position="117"/>
    </location>
</feature>
<dbReference type="GO" id="GO:0046872">
    <property type="term" value="F:metal ion binding"/>
    <property type="evidence" value="ECO:0007669"/>
    <property type="project" value="UniProtKB-KW"/>
</dbReference>
<dbReference type="CDD" id="cd06853">
    <property type="entry name" value="GT_WecA_like"/>
    <property type="match status" value="1"/>
</dbReference>
<keyword evidence="7" id="KW-0460">Magnesium</keyword>
<feature type="binding site" evidence="7">
    <location>
        <position position="155"/>
    </location>
    <ligand>
        <name>Mg(2+)</name>
        <dbReference type="ChEBI" id="CHEBI:18420"/>
    </ligand>
</feature>
<keyword evidence="3 9" id="KW-0808">Transferase</keyword>
<feature type="transmembrane region" description="Helical" evidence="8">
    <location>
        <begin position="73"/>
        <end position="93"/>
    </location>
</feature>
<dbReference type="EMBL" id="JACNLL010000084">
    <property type="protein sequence ID" value="MBC8200200.1"/>
    <property type="molecule type" value="Genomic_DNA"/>
</dbReference>
<feature type="transmembrane region" description="Helical" evidence="8">
    <location>
        <begin position="12"/>
        <end position="34"/>
    </location>
</feature>
<comment type="caution">
    <text evidence="9">The sequence shown here is derived from an EMBL/GenBank/DDBJ whole genome shotgun (WGS) entry which is preliminary data.</text>
</comment>
<feature type="transmembrane region" description="Helical" evidence="8">
    <location>
        <begin position="266"/>
        <end position="284"/>
    </location>
</feature>
<keyword evidence="6 8" id="KW-0472">Membrane</keyword>
<feature type="transmembrane region" description="Helical" evidence="8">
    <location>
        <begin position="123"/>
        <end position="145"/>
    </location>
</feature>
<evidence type="ECO:0000256" key="6">
    <source>
        <dbReference type="ARBA" id="ARBA00023136"/>
    </source>
</evidence>
<dbReference type="InterPro" id="IPR000715">
    <property type="entry name" value="Glycosyl_transferase_4"/>
</dbReference>